<dbReference type="OrthoDB" id="10014807at2759"/>
<feature type="coiled-coil region" evidence="1">
    <location>
        <begin position="481"/>
        <end position="561"/>
    </location>
</feature>
<dbReference type="InterPro" id="IPR029343">
    <property type="entry name" value="CCDC14"/>
</dbReference>
<dbReference type="PANTHER" id="PTHR22367:SF2">
    <property type="entry name" value="COILED-COIL DOMAIN-CONTAINING PROTEIN 14"/>
    <property type="match status" value="1"/>
</dbReference>
<reference evidence="3 4" key="1">
    <citation type="submission" date="2019-09" db="EMBL/GenBank/DDBJ databases">
        <title>Bird 10,000 Genomes (B10K) Project - Family phase.</title>
        <authorList>
            <person name="Zhang G."/>
        </authorList>
    </citation>
    <scope>NUCLEOTIDE SEQUENCE [LARGE SCALE GENOMIC DNA]</scope>
    <source>
        <strain evidence="3">B10K-DU-008-63</strain>
    </source>
</reference>
<gene>
    <name evidence="3" type="primary">Ccdc14</name>
    <name evidence="3" type="ORF">GLABRA_R05157</name>
</gene>
<feature type="non-terminal residue" evidence="3">
    <location>
        <position position="911"/>
    </location>
</feature>
<dbReference type="EMBL" id="VXAP01000114">
    <property type="protein sequence ID" value="NXL31228.1"/>
    <property type="molecule type" value="Genomic_DNA"/>
</dbReference>
<feature type="non-terminal residue" evidence="3">
    <location>
        <position position="1"/>
    </location>
</feature>
<organism evidence="3 4">
    <name type="scientific">Glaucidium brasilianum</name>
    <name type="common">Ferruginous pygmy-owl</name>
    <dbReference type="NCBI Taxonomy" id="78217"/>
    <lineage>
        <taxon>Eukaryota</taxon>
        <taxon>Metazoa</taxon>
        <taxon>Chordata</taxon>
        <taxon>Craniata</taxon>
        <taxon>Vertebrata</taxon>
        <taxon>Euteleostomi</taxon>
        <taxon>Archelosauria</taxon>
        <taxon>Archosauria</taxon>
        <taxon>Dinosauria</taxon>
        <taxon>Saurischia</taxon>
        <taxon>Theropoda</taxon>
        <taxon>Coelurosauria</taxon>
        <taxon>Aves</taxon>
        <taxon>Neognathae</taxon>
        <taxon>Neoaves</taxon>
        <taxon>Telluraves</taxon>
        <taxon>Strigiformes</taxon>
        <taxon>Strigidae</taxon>
        <taxon>Glaucidium</taxon>
    </lineage>
</organism>
<keyword evidence="1" id="KW-0175">Coiled coil</keyword>
<comment type="caution">
    <text evidence="3">The sequence shown here is derived from an EMBL/GenBank/DDBJ whole genome shotgun (WGS) entry which is preliminary data.</text>
</comment>
<evidence type="ECO:0000313" key="3">
    <source>
        <dbReference type="EMBL" id="NXL31228.1"/>
    </source>
</evidence>
<dbReference type="PANTHER" id="PTHR22367">
    <property type="entry name" value="COILED-COIL DOMAIN-CONTAINING PROTEIN 14"/>
    <property type="match status" value="1"/>
</dbReference>
<protein>
    <submittedName>
        <fullName evidence="3">CCD14 protein</fullName>
    </submittedName>
</protein>
<proteinExistence type="predicted"/>
<feature type="region of interest" description="Disordered" evidence="2">
    <location>
        <begin position="303"/>
        <end position="340"/>
    </location>
</feature>
<sequence length="911" mass="100727">GLRKGCHSDVESGYSLYSTDSDDQVDAIHNGLDRCAAFLRNILQNEAAGWRETIHKQPGKTTSVKITSKPLLTKGNTSKKKGLKKNITHAHIRKEIVRISNRKLDSSATPSSEKELLSSAQNQMVQAIHVPCSQHSPVMHQKLCEHVQTQMSLITGQPPQNSNEIPTATPFPTSDHGCQNVTACNYRLPTSIAALSLQHSANPLSTQSDVPVKRGNECVPELGAPVVCPVVSAVPTTAVQIQSATALPSVASGASNSSALPTFIPSSGREMTPNHEQQIKEADLIRCIQAHLALLQSHEMMNGKTEQKCHHHCPANHNASSKKEGDSSEEDRVSEEDELKVLDIAPVRDTSCNTSFVKKVLKSRKESPDETAHKVKTVKYLLGELRALITDQDDSEMLRLMSEIEDCISLFPAVVGSMNIQAEIALALQPLRSENAQLRRRLRILNQQLGERERSEKTSGQSCNYEIVSLQSLNMMLQSQLKESLKGLESLQAKNEELLKVIESQKGENKHLVKDIQDKEQELLENKQHYDIHSTKLKIEVEEALANVKSLQFKLEASEKENKILSITLRQRDAEVNRLRELTRTLQGSMAKLLSDLTVDNIRPKPENGLSKSLLEDREKQMHSDPCPGVTSVMTYLEKLEMDHILTDTELQFSNKSGELEIRSIAYEKFAGEGSKINSTFSGEGTSAPRILLTSLKEDAETVSDSEALLDDQNKLDETVYIPLTGNASKKQQPTSERTGVLPQSRGVCKMLDYPCELSNSVQQNGCQVSKDPTILDKLSAGYNVKKTMEKLHEVTGDKVKPEGDKVQKSPKGTPSAATKDFIDKPDQPQPGTYPRVLMPFPKEISQKKGSEIADFSSISFDDLSGKSEWSASSFSTFTSRDEEDFKNSLAALDANIAKLQRTLQNSIMKQ</sequence>
<feature type="compositionally biased region" description="Acidic residues" evidence="2">
    <location>
        <begin position="327"/>
        <end position="338"/>
    </location>
</feature>
<feature type="coiled-coil region" evidence="1">
    <location>
        <begin position="883"/>
        <end position="910"/>
    </location>
</feature>
<evidence type="ECO:0000313" key="4">
    <source>
        <dbReference type="Proteomes" id="UP000591073"/>
    </source>
</evidence>
<dbReference type="Pfam" id="PF15254">
    <property type="entry name" value="CCDC14"/>
    <property type="match status" value="1"/>
</dbReference>
<dbReference type="AlphaFoldDB" id="A0A7L0RPS2"/>
<keyword evidence="4" id="KW-1185">Reference proteome</keyword>
<feature type="region of interest" description="Disordered" evidence="2">
    <location>
        <begin position="794"/>
        <end position="837"/>
    </location>
</feature>
<feature type="coiled-coil region" evidence="1">
    <location>
        <begin position="428"/>
        <end position="455"/>
    </location>
</feature>
<accession>A0A7L0RPS2</accession>
<name>A0A7L0RPS2_GLABR</name>
<dbReference type="GO" id="GO:0071539">
    <property type="term" value="P:protein localization to centrosome"/>
    <property type="evidence" value="ECO:0007669"/>
    <property type="project" value="TreeGrafter"/>
</dbReference>
<evidence type="ECO:0000256" key="1">
    <source>
        <dbReference type="SAM" id="Coils"/>
    </source>
</evidence>
<dbReference type="GO" id="GO:0034451">
    <property type="term" value="C:centriolar satellite"/>
    <property type="evidence" value="ECO:0007669"/>
    <property type="project" value="TreeGrafter"/>
</dbReference>
<feature type="compositionally biased region" description="Basic and acidic residues" evidence="2">
    <location>
        <begin position="794"/>
        <end position="808"/>
    </location>
</feature>
<evidence type="ECO:0000256" key="2">
    <source>
        <dbReference type="SAM" id="MobiDB-lite"/>
    </source>
</evidence>
<dbReference type="Proteomes" id="UP000591073">
    <property type="component" value="Unassembled WGS sequence"/>
</dbReference>